<dbReference type="AlphaFoldDB" id="A0A0G4GPA8"/>
<dbReference type="GO" id="GO:0008233">
    <property type="term" value="F:peptidase activity"/>
    <property type="evidence" value="ECO:0007669"/>
    <property type="project" value="InterPro"/>
</dbReference>
<dbReference type="InterPro" id="IPR029058">
    <property type="entry name" value="AB_hydrolase_fold"/>
</dbReference>
<evidence type="ECO:0000313" key="4">
    <source>
        <dbReference type="EMBL" id="CEM32133.1"/>
    </source>
</evidence>
<dbReference type="Gene3D" id="3.40.50.1820">
    <property type="entry name" value="alpha/beta hydrolase"/>
    <property type="match status" value="1"/>
</dbReference>
<dbReference type="PRINTS" id="PR00793">
    <property type="entry name" value="PROAMNOPTASE"/>
</dbReference>
<dbReference type="InterPro" id="IPR051601">
    <property type="entry name" value="Serine_prot/Carboxylest_S33"/>
</dbReference>
<dbReference type="SUPFAM" id="SSF53474">
    <property type="entry name" value="alpha/beta-Hydrolases"/>
    <property type="match status" value="1"/>
</dbReference>
<feature type="domain" description="AB hydrolase-1" evidence="3">
    <location>
        <begin position="67"/>
        <end position="193"/>
    </location>
</feature>
<dbReference type="VEuPathDB" id="CryptoDB:Cvel_22782"/>
<name>A0A0G4GPA8_9ALVE</name>
<dbReference type="InterPro" id="IPR000073">
    <property type="entry name" value="AB_hydrolase_1"/>
</dbReference>
<comment type="similarity">
    <text evidence="1">Belongs to the peptidase S33 family.</text>
</comment>
<protein>
    <recommendedName>
        <fullName evidence="3">AB hydrolase-1 domain-containing protein</fullName>
    </recommendedName>
</protein>
<dbReference type="PANTHER" id="PTHR43248">
    <property type="entry name" value="2-SUCCINYL-6-HYDROXY-2,4-CYCLOHEXADIENE-1-CARBOXYLATE SYNTHASE"/>
    <property type="match status" value="1"/>
</dbReference>
<evidence type="ECO:0000259" key="3">
    <source>
        <dbReference type="Pfam" id="PF00561"/>
    </source>
</evidence>
<evidence type="ECO:0000256" key="1">
    <source>
        <dbReference type="ARBA" id="ARBA00010088"/>
    </source>
</evidence>
<dbReference type="InterPro" id="IPR002410">
    <property type="entry name" value="Peptidase_S33"/>
</dbReference>
<proteinExistence type="inferred from homology"/>
<organism evidence="4">
    <name type="scientific">Chromera velia CCMP2878</name>
    <dbReference type="NCBI Taxonomy" id="1169474"/>
    <lineage>
        <taxon>Eukaryota</taxon>
        <taxon>Sar</taxon>
        <taxon>Alveolata</taxon>
        <taxon>Colpodellida</taxon>
        <taxon>Chromeraceae</taxon>
        <taxon>Chromera</taxon>
    </lineage>
</organism>
<reference evidence="4" key="1">
    <citation type="submission" date="2014-11" db="EMBL/GenBank/DDBJ databases">
        <authorList>
            <person name="Otto D Thomas"/>
            <person name="Naeem Raeece"/>
        </authorList>
    </citation>
    <scope>NUCLEOTIDE SEQUENCE</scope>
</reference>
<sequence>MTAPPAQSLPIKLISVEESSMHGGVKVTERIFEVPLDYNKPEDGRKIHIFMRELVRKSISNPETPCLLYFQGGPGMPSPRPSNPVGAWTKTALNDFRICLLDQRGTGRSSPASLDVLETLGSPEAIAEHLSHFRADNIVRDAEAIRQFLFPKNKWTLLGQSFGGFCNLSYLSFFPKSLERVLFTCGLAPVLRGIDEVYTATYRRMKVRSARYYARYPNDVAKVRAIVQHLAENEGVRLQGGGLLTPERFQQLGMLLGSYSGMEELHWLIEDPWVKGPCAGYTTDRRLSTEFLKAVEDITGVFEKRPLYFLLHESIYCDGPMRSPSNWAAERVRQQSEFASAFDARSCVANGTPVPFTGETVHEWMIQGYKRLGGNVGEAAKLLAKKTDWPHLYDIDKLRNGACSVATAALISYDDVFVEREFSEETASLLGPPGACATWVSNEFQHSALRDEADRVFGNLLAMTSEIPWDRVIPS</sequence>
<evidence type="ECO:0000256" key="2">
    <source>
        <dbReference type="ARBA" id="ARBA00022801"/>
    </source>
</evidence>
<dbReference type="GO" id="GO:0006508">
    <property type="term" value="P:proteolysis"/>
    <property type="evidence" value="ECO:0007669"/>
    <property type="project" value="InterPro"/>
</dbReference>
<keyword evidence="2" id="KW-0378">Hydrolase</keyword>
<dbReference type="EMBL" id="CDMZ01001411">
    <property type="protein sequence ID" value="CEM32133.1"/>
    <property type="molecule type" value="Genomic_DNA"/>
</dbReference>
<dbReference type="Pfam" id="PF00561">
    <property type="entry name" value="Abhydrolase_1"/>
    <property type="match status" value="1"/>
</dbReference>
<accession>A0A0G4GPA8</accession>
<gene>
    <name evidence="4" type="ORF">Cvel_22782</name>
</gene>
<dbReference type="PANTHER" id="PTHR43248:SF2">
    <property type="entry name" value="PROLYL AMINOPEPTIDASE"/>
    <property type="match status" value="1"/>
</dbReference>